<dbReference type="RefSeq" id="WP_146680272.1">
    <property type="nucleotide sequence ID" value="NZ_AQQV01000002.1"/>
</dbReference>
<dbReference type="EMBL" id="AQQV01000002">
    <property type="protein sequence ID" value="ORE87333.1"/>
    <property type="molecule type" value="Genomic_DNA"/>
</dbReference>
<feature type="region of interest" description="Disordered" evidence="1">
    <location>
        <begin position="215"/>
        <end position="239"/>
    </location>
</feature>
<organism evidence="2 3">
    <name type="scientific">Oceanococcus atlanticus</name>
    <dbReference type="NCBI Taxonomy" id="1317117"/>
    <lineage>
        <taxon>Bacteria</taxon>
        <taxon>Pseudomonadati</taxon>
        <taxon>Pseudomonadota</taxon>
        <taxon>Gammaproteobacteria</taxon>
        <taxon>Chromatiales</taxon>
        <taxon>Oceanococcaceae</taxon>
        <taxon>Oceanococcus</taxon>
    </lineage>
</organism>
<protein>
    <recommendedName>
        <fullName evidence="4">DUF3570 domain-containing protein</fullName>
    </recommendedName>
</protein>
<reference evidence="2 3" key="1">
    <citation type="submission" date="2013-04" db="EMBL/GenBank/DDBJ databases">
        <title>Oceanococcus atlanticus 22II-S10r2 Genome Sequencing.</title>
        <authorList>
            <person name="Lai Q."/>
            <person name="Li G."/>
            <person name="Shao Z."/>
        </authorList>
    </citation>
    <scope>NUCLEOTIDE SEQUENCE [LARGE SCALE GENOMIC DNA]</scope>
    <source>
        <strain evidence="2 3">22II-S10r2</strain>
    </source>
</reference>
<dbReference type="AlphaFoldDB" id="A0A1Y1SF57"/>
<keyword evidence="3" id="KW-1185">Reference proteome</keyword>
<sequence length="457" mass="50262">MQLKQRRIGARLRRASERVLEQRRSLDMDPALAIAGVIAAPAAMAAAQPGEWELNSAILFYSEADRVSAIEPVFQASRYFNNDRIFSAKLVVDALTGASANGAVPSQDFQTFTRPSGRGSFTVAPGEVPLDDTFRDTRLALSSSWAQPLAQNLRGSFGLNISKEYDYLSLGASSVLDWDFNKKNTTLTLGLGYAQDQVSPEGDIPTALAPQSYARGNSADEAESNYALQDGSDDAERAMRDSSASKSVIDLLLGVTQVIDRRSLLQVNYSLSLSDGYLTDPFKVVSVVDGSSGAPLSQIYENRPDSRAKHSVFVRGKRAIGDDDVLDLSYRYLFDDWGMTSHTADMRYRWGLGEWFLQPHLRYYMQSASDFYQGFLIDGQPLPAEVSADYRLGDMQALTAGIEVGRTAGLWGNWRVALEYYRQTPDEPGGKPGALAGLELTPAVDAVMVRFNYDFKL</sequence>
<dbReference type="Proteomes" id="UP000192342">
    <property type="component" value="Unassembled WGS sequence"/>
</dbReference>
<evidence type="ECO:0008006" key="4">
    <source>
        <dbReference type="Google" id="ProtNLM"/>
    </source>
</evidence>
<dbReference type="InterPro" id="IPR021953">
    <property type="entry name" value="DUF3570"/>
</dbReference>
<gene>
    <name evidence="2" type="ORF">ATO7_09837</name>
</gene>
<evidence type="ECO:0000313" key="2">
    <source>
        <dbReference type="EMBL" id="ORE87333.1"/>
    </source>
</evidence>
<evidence type="ECO:0000313" key="3">
    <source>
        <dbReference type="Proteomes" id="UP000192342"/>
    </source>
</evidence>
<dbReference type="Pfam" id="PF12094">
    <property type="entry name" value="DUF3570"/>
    <property type="match status" value="1"/>
</dbReference>
<accession>A0A1Y1SF57</accession>
<proteinExistence type="predicted"/>
<dbReference type="OrthoDB" id="5450709at2"/>
<evidence type="ECO:0000256" key="1">
    <source>
        <dbReference type="SAM" id="MobiDB-lite"/>
    </source>
</evidence>
<comment type="caution">
    <text evidence="2">The sequence shown here is derived from an EMBL/GenBank/DDBJ whole genome shotgun (WGS) entry which is preliminary data.</text>
</comment>
<name>A0A1Y1SF57_9GAMM</name>
<dbReference type="STRING" id="1317117.ATO7_09837"/>